<organism evidence="1">
    <name type="scientific">hydrothermal vent metagenome</name>
    <dbReference type="NCBI Taxonomy" id="652676"/>
    <lineage>
        <taxon>unclassified sequences</taxon>
        <taxon>metagenomes</taxon>
        <taxon>ecological metagenomes</taxon>
    </lineage>
</organism>
<dbReference type="AlphaFoldDB" id="A0A3B1DH94"/>
<name>A0A3B1DH94_9ZZZZ</name>
<feature type="non-terminal residue" evidence="1">
    <location>
        <position position="1"/>
    </location>
</feature>
<protein>
    <submittedName>
        <fullName evidence="1">Uncharacterized protein</fullName>
    </submittedName>
</protein>
<gene>
    <name evidence="1" type="ORF">MNBD_PLANCTO03-1938</name>
</gene>
<reference evidence="1" key="1">
    <citation type="submission" date="2018-06" db="EMBL/GenBank/DDBJ databases">
        <authorList>
            <person name="Zhirakovskaya E."/>
        </authorList>
    </citation>
    <scope>NUCLEOTIDE SEQUENCE</scope>
</reference>
<accession>A0A3B1DH94</accession>
<proteinExistence type="predicted"/>
<evidence type="ECO:0000313" key="1">
    <source>
        <dbReference type="EMBL" id="VAX36143.1"/>
    </source>
</evidence>
<dbReference type="EMBL" id="UOGK01000034">
    <property type="protein sequence ID" value="VAX36143.1"/>
    <property type="molecule type" value="Genomic_DNA"/>
</dbReference>
<sequence>GDVPPPPEDERAGLALTGGEALAPDPAMLFTNDWDRALALLAEGRLLVRVQSADPTRTIAQLGRFTDRATRPGEAWRLETEVAEPIAVAMETRFAPVVLPDDSRNKPLAFAADEGVGEARESLSMAQLQQQHKVAPSSPLEAVYMADTRLDRAAMASLRSALSLGNGQVAVFEELASPIELPRVLTPDAVLWWGRPVREWSARVYVPIVVERMDE</sequence>